<dbReference type="EMBL" id="JAUHHV010000001">
    <property type="protein sequence ID" value="KAK1441278.1"/>
    <property type="molecule type" value="Genomic_DNA"/>
</dbReference>
<protein>
    <recommendedName>
        <fullName evidence="4">Aminotransferase-like plant mobile domain-containing protein</fullName>
    </recommendedName>
</protein>
<organism evidence="2 3">
    <name type="scientific">Tagetes erecta</name>
    <name type="common">African marigold</name>
    <dbReference type="NCBI Taxonomy" id="13708"/>
    <lineage>
        <taxon>Eukaryota</taxon>
        <taxon>Viridiplantae</taxon>
        <taxon>Streptophyta</taxon>
        <taxon>Embryophyta</taxon>
        <taxon>Tracheophyta</taxon>
        <taxon>Spermatophyta</taxon>
        <taxon>Magnoliopsida</taxon>
        <taxon>eudicotyledons</taxon>
        <taxon>Gunneridae</taxon>
        <taxon>Pentapetalae</taxon>
        <taxon>asterids</taxon>
        <taxon>campanulids</taxon>
        <taxon>Asterales</taxon>
        <taxon>Asteraceae</taxon>
        <taxon>Asteroideae</taxon>
        <taxon>Heliantheae alliance</taxon>
        <taxon>Tageteae</taxon>
        <taxon>Tagetes</taxon>
    </lineage>
</organism>
<reference evidence="2" key="1">
    <citation type="journal article" date="2023" name="bioRxiv">
        <title>Improved chromosome-level genome assembly for marigold (Tagetes erecta).</title>
        <authorList>
            <person name="Jiang F."/>
            <person name="Yuan L."/>
            <person name="Wang S."/>
            <person name="Wang H."/>
            <person name="Xu D."/>
            <person name="Wang A."/>
            <person name="Fan W."/>
        </authorList>
    </citation>
    <scope>NUCLEOTIDE SEQUENCE</scope>
    <source>
        <strain evidence="2">WSJ</strain>
        <tissue evidence="2">Leaf</tissue>
    </source>
</reference>
<feature type="compositionally biased region" description="Basic residues" evidence="1">
    <location>
        <begin position="153"/>
        <end position="165"/>
    </location>
</feature>
<dbReference type="AlphaFoldDB" id="A0AAD8LKT5"/>
<evidence type="ECO:0000313" key="3">
    <source>
        <dbReference type="Proteomes" id="UP001229421"/>
    </source>
</evidence>
<evidence type="ECO:0000313" key="2">
    <source>
        <dbReference type="EMBL" id="KAK1441278.1"/>
    </source>
</evidence>
<keyword evidence="3" id="KW-1185">Reference proteome</keyword>
<name>A0AAD8LKT5_TARER</name>
<feature type="region of interest" description="Disordered" evidence="1">
    <location>
        <begin position="253"/>
        <end position="272"/>
    </location>
</feature>
<proteinExistence type="predicted"/>
<feature type="compositionally biased region" description="Polar residues" evidence="1">
    <location>
        <begin position="200"/>
        <end position="218"/>
    </location>
</feature>
<evidence type="ECO:0000256" key="1">
    <source>
        <dbReference type="SAM" id="MobiDB-lite"/>
    </source>
</evidence>
<evidence type="ECO:0008006" key="4">
    <source>
        <dbReference type="Google" id="ProtNLM"/>
    </source>
</evidence>
<feature type="compositionally biased region" description="Polar residues" evidence="1">
    <location>
        <begin position="175"/>
        <end position="193"/>
    </location>
</feature>
<dbReference type="Proteomes" id="UP001229421">
    <property type="component" value="Unassembled WGS sequence"/>
</dbReference>
<accession>A0AAD8LKT5</accession>
<gene>
    <name evidence="2" type="ORF">QVD17_07124</name>
</gene>
<feature type="region of interest" description="Disordered" evidence="1">
    <location>
        <begin position="153"/>
        <end position="218"/>
    </location>
</feature>
<comment type="caution">
    <text evidence="2">The sequence shown here is derived from an EMBL/GenBank/DDBJ whole genome shotgun (WGS) entry which is preliminary data.</text>
</comment>
<sequence>MAQPIPTRQLMTRAEHIGLHQVTRRGGRNKDWKDEHNSFVQKWESRHHRVVTGEFTDSTVASQAYMRWYKDHTVEYITNPAYQASNPRGFQNDGQRMTMLMDGMSQFYQRPGDEMGTNMATRYMNFAHADHAGYLPTHVVENPVYAQLPPVPHRARRRGRGRGRVGRMDVEDNVGQENMEASSTTNYSSSQILSPPPFDQFSQMGTQNYDEAGPSTNCASPQTNFINLFQHSESLPYFPQFQDTSAFDLNNAANEFIDEDYDGPDPSQPTQP</sequence>